<evidence type="ECO:0000313" key="2">
    <source>
        <dbReference type="EMBL" id="POH64224.1"/>
    </source>
</evidence>
<evidence type="ECO:0000256" key="1">
    <source>
        <dbReference type="SAM" id="MobiDB-lite"/>
    </source>
</evidence>
<proteinExistence type="predicted"/>
<reference evidence="2 3" key="1">
    <citation type="submission" date="2018-01" db="EMBL/GenBank/DDBJ databases">
        <title>Cryobacterium sp. nov., from glaciers in China.</title>
        <authorList>
            <person name="Liu Q."/>
            <person name="Xin Y.-H."/>
        </authorList>
    </citation>
    <scope>NUCLEOTIDE SEQUENCE [LARGE SCALE GENOMIC DNA]</scope>
    <source>
        <strain evidence="2 3">TMB1-8</strain>
    </source>
</reference>
<accession>A0A2S3ZCY4</accession>
<gene>
    <name evidence="2" type="ORF">C3B59_10310</name>
</gene>
<dbReference type="OrthoDB" id="3579809at2"/>
<feature type="region of interest" description="Disordered" evidence="1">
    <location>
        <begin position="96"/>
        <end position="121"/>
    </location>
</feature>
<protein>
    <submittedName>
        <fullName evidence="2">Uncharacterized protein</fullName>
    </submittedName>
</protein>
<dbReference type="EMBL" id="PPXF01000047">
    <property type="protein sequence ID" value="POH64224.1"/>
    <property type="molecule type" value="Genomic_DNA"/>
</dbReference>
<evidence type="ECO:0000313" key="3">
    <source>
        <dbReference type="Proteomes" id="UP000237104"/>
    </source>
</evidence>
<comment type="caution">
    <text evidence="2">The sequence shown here is derived from an EMBL/GenBank/DDBJ whole genome shotgun (WGS) entry which is preliminary data.</text>
</comment>
<dbReference type="RefSeq" id="WP_103431269.1">
    <property type="nucleotide sequence ID" value="NZ_PPXF01000047.1"/>
</dbReference>
<organism evidence="2 3">
    <name type="scientific">Cryobacterium zongtaii</name>
    <dbReference type="NCBI Taxonomy" id="1259217"/>
    <lineage>
        <taxon>Bacteria</taxon>
        <taxon>Bacillati</taxon>
        <taxon>Actinomycetota</taxon>
        <taxon>Actinomycetes</taxon>
        <taxon>Micrococcales</taxon>
        <taxon>Microbacteriaceae</taxon>
        <taxon>Cryobacterium</taxon>
    </lineage>
</organism>
<sequence length="210" mass="22492">MTAPTPEQSPTSLTAAEAAAVRDAVAEAVLGSPTGLRADLESDPDAYLRLVGASRTAAEETSRLLRDSINGARAAGHSWDALGRVLGVSRQAAQQRFSAASHTGSAGPAAAAHDGEPGRPRRKVLSPVTAFDEMAILAIEGRRGWHVVDYGTLYHVLEASDRQWEHRRLLWTPGNAARRHLEAEGWCLVGETTFPWGYYTRALDSAAEPA</sequence>
<dbReference type="Proteomes" id="UP000237104">
    <property type="component" value="Unassembled WGS sequence"/>
</dbReference>
<name>A0A2S3ZCY4_9MICO</name>
<dbReference type="AlphaFoldDB" id="A0A2S3ZCY4"/>